<organism evidence="10 11">
    <name type="scientific">Caminicella sporogenes DSM 14501</name>
    <dbReference type="NCBI Taxonomy" id="1121266"/>
    <lineage>
        <taxon>Bacteria</taxon>
        <taxon>Bacillati</taxon>
        <taxon>Bacillota</taxon>
        <taxon>Clostridia</taxon>
        <taxon>Peptostreptococcales</taxon>
        <taxon>Caminicellaceae</taxon>
        <taxon>Caminicella</taxon>
    </lineage>
</organism>
<dbReference type="InterPro" id="IPR050487">
    <property type="entry name" value="FtsQ_DivIB"/>
</dbReference>
<evidence type="ECO:0000313" key="11">
    <source>
        <dbReference type="Proteomes" id="UP000184082"/>
    </source>
</evidence>
<dbReference type="GO" id="GO:0051301">
    <property type="term" value="P:cell division"/>
    <property type="evidence" value="ECO:0007669"/>
    <property type="project" value="UniProtKB-KW"/>
</dbReference>
<keyword evidence="6 8" id="KW-0472">Membrane</keyword>
<evidence type="ECO:0000256" key="8">
    <source>
        <dbReference type="SAM" id="Phobius"/>
    </source>
</evidence>
<dbReference type="GO" id="GO:0005886">
    <property type="term" value="C:plasma membrane"/>
    <property type="evidence" value="ECO:0007669"/>
    <property type="project" value="TreeGrafter"/>
</dbReference>
<dbReference type="STRING" id="1121266.SAMN02745883_00037"/>
<dbReference type="PROSITE" id="PS51779">
    <property type="entry name" value="POTRA"/>
    <property type="match status" value="1"/>
</dbReference>
<dbReference type="InterPro" id="IPR013685">
    <property type="entry name" value="POTRA_FtsQ_type"/>
</dbReference>
<keyword evidence="5 8" id="KW-1133">Transmembrane helix</keyword>
<dbReference type="AlphaFoldDB" id="A0A1M6L1D9"/>
<evidence type="ECO:0000256" key="3">
    <source>
        <dbReference type="ARBA" id="ARBA00022618"/>
    </source>
</evidence>
<feature type="domain" description="POTRA" evidence="9">
    <location>
        <begin position="41"/>
        <end position="109"/>
    </location>
</feature>
<evidence type="ECO:0000256" key="4">
    <source>
        <dbReference type="ARBA" id="ARBA00022692"/>
    </source>
</evidence>
<evidence type="ECO:0000256" key="2">
    <source>
        <dbReference type="ARBA" id="ARBA00022475"/>
    </source>
</evidence>
<comment type="subcellular location">
    <subcellularLocation>
        <location evidence="1">Membrane</location>
    </subcellularLocation>
</comment>
<keyword evidence="3 10" id="KW-0132">Cell division</keyword>
<keyword evidence="2" id="KW-1003">Cell membrane</keyword>
<evidence type="ECO:0000256" key="7">
    <source>
        <dbReference type="ARBA" id="ARBA00023306"/>
    </source>
</evidence>
<dbReference type="Pfam" id="PF08478">
    <property type="entry name" value="POTRA_1"/>
    <property type="match status" value="1"/>
</dbReference>
<dbReference type="PANTHER" id="PTHR37820:SF1">
    <property type="entry name" value="CELL DIVISION PROTEIN FTSQ"/>
    <property type="match status" value="1"/>
</dbReference>
<evidence type="ECO:0000256" key="6">
    <source>
        <dbReference type="ARBA" id="ARBA00023136"/>
    </source>
</evidence>
<dbReference type="Gene3D" id="3.10.20.310">
    <property type="entry name" value="membrane protein fhac"/>
    <property type="match status" value="1"/>
</dbReference>
<evidence type="ECO:0000259" key="9">
    <source>
        <dbReference type="PROSITE" id="PS51779"/>
    </source>
</evidence>
<dbReference type="Proteomes" id="UP000184082">
    <property type="component" value="Unassembled WGS sequence"/>
</dbReference>
<dbReference type="RefSeq" id="WP_072965348.1">
    <property type="nucleotide sequence ID" value="NZ_FRAJ01000003.1"/>
</dbReference>
<dbReference type="Pfam" id="PF03799">
    <property type="entry name" value="FtsQ_DivIB_C"/>
    <property type="match status" value="1"/>
</dbReference>
<evidence type="ECO:0000256" key="5">
    <source>
        <dbReference type="ARBA" id="ARBA00022989"/>
    </source>
</evidence>
<evidence type="ECO:0000313" key="10">
    <source>
        <dbReference type="EMBL" id="SHJ65051.1"/>
    </source>
</evidence>
<keyword evidence="11" id="KW-1185">Reference proteome</keyword>
<keyword evidence="7" id="KW-0131">Cell cycle</keyword>
<keyword evidence="4 8" id="KW-0812">Transmembrane</keyword>
<dbReference type="InterPro" id="IPR034746">
    <property type="entry name" value="POTRA"/>
</dbReference>
<accession>A0A1M6L1D9</accession>
<evidence type="ECO:0000256" key="1">
    <source>
        <dbReference type="ARBA" id="ARBA00004370"/>
    </source>
</evidence>
<name>A0A1M6L1D9_9FIRM</name>
<dbReference type="InterPro" id="IPR005548">
    <property type="entry name" value="Cell_div_FtsQ/DivIB_C"/>
</dbReference>
<dbReference type="PANTHER" id="PTHR37820">
    <property type="entry name" value="CELL DIVISION PROTEIN DIVIB"/>
    <property type="match status" value="1"/>
</dbReference>
<sequence>MYKSKNQITKKVKYGKLKIYIIISILILALMFILVFKTNFFSIDEIIVKNNNEVSRDVIIAYSGIQLHNNIFKIKLSEITKKIEKNPYIKTAKVSRKLPNKIVIEVIERKRLAAIFYMGIYFIIDDEGYVLETKNKVKDVVVIEGFEINRFSEGEKIDLSGNEDLRKVLTLCSLIQKSNIDIKPKIYYNNGNINITIEDKLKVKFGNGENIDYKFKAFLSILKYLKSKDIYTGVIDISTNGYPVYRPFDE</sequence>
<dbReference type="EMBL" id="FRAJ01000003">
    <property type="protein sequence ID" value="SHJ65051.1"/>
    <property type="molecule type" value="Genomic_DNA"/>
</dbReference>
<feature type="transmembrane region" description="Helical" evidence="8">
    <location>
        <begin position="20"/>
        <end position="41"/>
    </location>
</feature>
<reference evidence="10 11" key="1">
    <citation type="submission" date="2016-11" db="EMBL/GenBank/DDBJ databases">
        <authorList>
            <person name="Jaros S."/>
            <person name="Januszkiewicz K."/>
            <person name="Wedrychowicz H."/>
        </authorList>
    </citation>
    <scope>NUCLEOTIDE SEQUENCE [LARGE SCALE GENOMIC DNA]</scope>
    <source>
        <strain evidence="10 11">DSM 14501</strain>
    </source>
</reference>
<protein>
    <submittedName>
        <fullName evidence="10">Cell division protein FtsQ</fullName>
    </submittedName>
</protein>
<proteinExistence type="predicted"/>
<gene>
    <name evidence="10" type="ORF">SAMN02745883_00037</name>
</gene>